<dbReference type="RefSeq" id="WP_307904185.1">
    <property type="nucleotide sequence ID" value="NZ_AP027059.1"/>
</dbReference>
<name>A0AAU9DRT3_9FUSO</name>
<dbReference type="KEGG" id="haby:HLVA_18820"/>
<accession>A0AAU9DRT3</accession>
<evidence type="ECO:0000259" key="1">
    <source>
        <dbReference type="PROSITE" id="PS50930"/>
    </source>
</evidence>
<dbReference type="InterPro" id="IPR046947">
    <property type="entry name" value="LytR-like"/>
</dbReference>
<dbReference type="Gene3D" id="2.40.50.1020">
    <property type="entry name" value="LytTr DNA-binding domain"/>
    <property type="match status" value="1"/>
</dbReference>
<protein>
    <submittedName>
        <fullName evidence="2">DNA-binding protein</fullName>
    </submittedName>
</protein>
<dbReference type="AlphaFoldDB" id="A0AAU9DRT3"/>
<feature type="domain" description="HTH LytTR-type" evidence="1">
    <location>
        <begin position="78"/>
        <end position="185"/>
    </location>
</feature>
<evidence type="ECO:0000313" key="3">
    <source>
        <dbReference type="Proteomes" id="UP001321582"/>
    </source>
</evidence>
<keyword evidence="3" id="KW-1185">Reference proteome</keyword>
<evidence type="ECO:0000313" key="2">
    <source>
        <dbReference type="EMBL" id="BDU51313.1"/>
    </source>
</evidence>
<dbReference type="InterPro" id="IPR007492">
    <property type="entry name" value="LytTR_DNA-bd_dom"/>
</dbReference>
<proteinExistence type="predicted"/>
<dbReference type="PROSITE" id="PS50930">
    <property type="entry name" value="HTH_LYTTR"/>
    <property type="match status" value="1"/>
</dbReference>
<organism evidence="2 3">
    <name type="scientific">Haliovirga abyssi</name>
    <dbReference type="NCBI Taxonomy" id="2996794"/>
    <lineage>
        <taxon>Bacteria</taxon>
        <taxon>Fusobacteriati</taxon>
        <taxon>Fusobacteriota</taxon>
        <taxon>Fusobacteriia</taxon>
        <taxon>Fusobacteriales</taxon>
        <taxon>Haliovirgaceae</taxon>
        <taxon>Haliovirga</taxon>
    </lineage>
</organism>
<reference evidence="2 3" key="1">
    <citation type="submission" date="2022-11" db="EMBL/GenBank/DDBJ databases">
        <title>Haliovirga abyssi gen. nov., sp. nov., a mesophilic fermentative bacterium isolated from the Iheya North hydrothermal field and the proposal of Haliovirgaceae fam. nov.</title>
        <authorList>
            <person name="Miyazaki U."/>
            <person name="Tame A."/>
            <person name="Miyazaki J."/>
            <person name="Takai K."/>
            <person name="Sawayama S."/>
            <person name="Kitajima M."/>
            <person name="Okamoto A."/>
            <person name="Nakagawa S."/>
        </authorList>
    </citation>
    <scope>NUCLEOTIDE SEQUENCE [LARGE SCALE GENOMIC DNA]</scope>
    <source>
        <strain evidence="2 3">IC12</strain>
    </source>
</reference>
<dbReference type="GO" id="GO:0000156">
    <property type="term" value="F:phosphorelay response regulator activity"/>
    <property type="evidence" value="ECO:0007669"/>
    <property type="project" value="InterPro"/>
</dbReference>
<dbReference type="GO" id="GO:0003677">
    <property type="term" value="F:DNA binding"/>
    <property type="evidence" value="ECO:0007669"/>
    <property type="project" value="UniProtKB-KW"/>
</dbReference>
<gene>
    <name evidence="2" type="ORF">HLVA_18820</name>
</gene>
<sequence length="185" mass="21851">MKASLICEDKKFKIIKTLLEAKGIELDLNANTVFIDETINVEKDNKIYILFNSENLNQFLDFLDEFFCNNSNSNKDFIAGKDDEEIKLISLKKVQFFEADNNNIYCIVENEKKIYKIKEKLYELEEKLDSKEFMRVSKSNIVSIRNISQIIPWFDNKLIIKFEGTNKKVEVTRTYLKKFKKYLGV</sequence>
<dbReference type="PANTHER" id="PTHR37299:SF4">
    <property type="entry name" value="TRANSCRIPTIONAL REGULATOR"/>
    <property type="match status" value="1"/>
</dbReference>
<keyword evidence="2" id="KW-0238">DNA-binding</keyword>
<dbReference type="SMART" id="SM00850">
    <property type="entry name" value="LytTR"/>
    <property type="match status" value="1"/>
</dbReference>
<dbReference type="EMBL" id="AP027059">
    <property type="protein sequence ID" value="BDU51313.1"/>
    <property type="molecule type" value="Genomic_DNA"/>
</dbReference>
<dbReference type="PANTHER" id="PTHR37299">
    <property type="entry name" value="TRANSCRIPTIONAL REGULATOR-RELATED"/>
    <property type="match status" value="1"/>
</dbReference>
<dbReference type="Proteomes" id="UP001321582">
    <property type="component" value="Chromosome"/>
</dbReference>
<dbReference type="Pfam" id="PF04397">
    <property type="entry name" value="LytTR"/>
    <property type="match status" value="1"/>
</dbReference>